<dbReference type="Gene3D" id="3.60.40.10">
    <property type="entry name" value="PPM-type phosphatase domain"/>
    <property type="match status" value="1"/>
</dbReference>
<dbReference type="InterPro" id="IPR036457">
    <property type="entry name" value="PPM-type-like_dom_sf"/>
</dbReference>
<sequence>MDTVNVTRRAYHSTDKDILEKAFELGKGGSTTITAMLINNQTVVVANVGDSRVVISKKGDVPRVDGQLVIARIFGDKSLKRHLSLDPNVAIELIHNDADLIIWQVMVCGRCGRRPSCSSNLSGIILGSSSFYRSRIYLVATELLLETLG</sequence>
<feature type="domain" description="PPM-type phosphatase" evidence="1">
    <location>
        <begin position="1"/>
        <end position="149"/>
    </location>
</feature>
<protein>
    <recommendedName>
        <fullName evidence="1">PPM-type phosphatase domain-containing protein</fullName>
    </recommendedName>
</protein>
<accession>A0AAN8T1N1</accession>
<dbReference type="Proteomes" id="UP001371456">
    <property type="component" value="Unassembled WGS sequence"/>
</dbReference>
<proteinExistence type="predicted"/>
<evidence type="ECO:0000259" key="1">
    <source>
        <dbReference type="PROSITE" id="PS51746"/>
    </source>
</evidence>
<name>A0AAN8T1N1_SOLBU</name>
<dbReference type="InterPro" id="IPR001932">
    <property type="entry name" value="PPM-type_phosphatase-like_dom"/>
</dbReference>
<evidence type="ECO:0000313" key="2">
    <source>
        <dbReference type="EMBL" id="KAK6777622.1"/>
    </source>
</evidence>
<dbReference type="PROSITE" id="PS51746">
    <property type="entry name" value="PPM_2"/>
    <property type="match status" value="1"/>
</dbReference>
<keyword evidence="3" id="KW-1185">Reference proteome</keyword>
<gene>
    <name evidence="2" type="ORF">RDI58_024340</name>
</gene>
<dbReference type="EMBL" id="JBANQN010000010">
    <property type="protein sequence ID" value="KAK6777622.1"/>
    <property type="molecule type" value="Genomic_DNA"/>
</dbReference>
<dbReference type="AlphaFoldDB" id="A0AAN8T1N1"/>
<comment type="caution">
    <text evidence="2">The sequence shown here is derived from an EMBL/GenBank/DDBJ whole genome shotgun (WGS) entry which is preliminary data.</text>
</comment>
<dbReference type="SUPFAM" id="SSF81606">
    <property type="entry name" value="PP2C-like"/>
    <property type="match status" value="1"/>
</dbReference>
<evidence type="ECO:0000313" key="3">
    <source>
        <dbReference type="Proteomes" id="UP001371456"/>
    </source>
</evidence>
<dbReference type="Pfam" id="PF00481">
    <property type="entry name" value="PP2C"/>
    <property type="match status" value="1"/>
</dbReference>
<organism evidence="2 3">
    <name type="scientific">Solanum bulbocastanum</name>
    <name type="common">Wild potato</name>
    <dbReference type="NCBI Taxonomy" id="147425"/>
    <lineage>
        <taxon>Eukaryota</taxon>
        <taxon>Viridiplantae</taxon>
        <taxon>Streptophyta</taxon>
        <taxon>Embryophyta</taxon>
        <taxon>Tracheophyta</taxon>
        <taxon>Spermatophyta</taxon>
        <taxon>Magnoliopsida</taxon>
        <taxon>eudicotyledons</taxon>
        <taxon>Gunneridae</taxon>
        <taxon>Pentapetalae</taxon>
        <taxon>asterids</taxon>
        <taxon>lamiids</taxon>
        <taxon>Solanales</taxon>
        <taxon>Solanaceae</taxon>
        <taxon>Solanoideae</taxon>
        <taxon>Solaneae</taxon>
        <taxon>Solanum</taxon>
    </lineage>
</organism>
<reference evidence="2 3" key="1">
    <citation type="submission" date="2024-02" db="EMBL/GenBank/DDBJ databases">
        <title>de novo genome assembly of Solanum bulbocastanum strain 11H21.</title>
        <authorList>
            <person name="Hosaka A.J."/>
        </authorList>
    </citation>
    <scope>NUCLEOTIDE SEQUENCE [LARGE SCALE GENOMIC DNA]</scope>
    <source>
        <tissue evidence="2">Young leaves</tissue>
    </source>
</reference>